<evidence type="ECO:0000256" key="1">
    <source>
        <dbReference type="ARBA" id="ARBA00007265"/>
    </source>
</evidence>
<dbReference type="GO" id="GO:0052929">
    <property type="term" value="F:ATP:3'-cytidine-cytidine-tRNA adenylyltransferase activity"/>
    <property type="evidence" value="ECO:0007669"/>
    <property type="project" value="TreeGrafter"/>
</dbReference>
<dbReference type="GO" id="GO:0003723">
    <property type="term" value="F:RNA binding"/>
    <property type="evidence" value="ECO:0007669"/>
    <property type="project" value="UniProtKB-KW"/>
</dbReference>
<evidence type="ECO:0000259" key="6">
    <source>
        <dbReference type="Pfam" id="PF01743"/>
    </source>
</evidence>
<dbReference type="GO" id="GO:0001680">
    <property type="term" value="P:tRNA 3'-terminal CCA addition"/>
    <property type="evidence" value="ECO:0007669"/>
    <property type="project" value="TreeGrafter"/>
</dbReference>
<dbReference type="AlphaFoldDB" id="A0A3N4M2L3"/>
<evidence type="ECO:0000313" key="8">
    <source>
        <dbReference type="Proteomes" id="UP000267821"/>
    </source>
</evidence>
<sequence>MIRHFADTQSLLTRSLLRCQYLHKQLRPCPVLCMPRHRPSSSCSFPTPPPPPPAPAPPSPGLPTKRRRLSSPHNPPPLIMLSMPSITLTPTESCLRRLLLDCAAYIDENQLHTYPQTPGASTTPLTLRFTGGWVRDKLLQNQSSDIDVAINNMTGYNFAVHLSTYISLHGSKYNISTPPHSIHKILSNPLKSKHLETATTKILDLDIDLVNLRSEAYSEDSRIPVTMEFGTPTEDALRRDATVNALFYNLHTEQVEDFTGRGLAHLKQGLIDTPLPPFETFRDDPLRVLRLVRFASRLNFTILPPVQAAMRDPEIHKHLATKISRERVGTEVEKMLNNGRDPHLSLSLIHNLNLTSVIFCPPIEEPPELPWGDILPAINALKYILFTSPPEYLAEGLTQGDEYVAWVIAATTPWRFNYEGGDGHKRVSSAAVAAREGLKLRNKDFEVMVNTYKHLEDIKSTVTLVSTDPNGGSRLTLGRAIRRWGAAWHNHLLHAALIELVDVWEEMEEGEPTEPAKAIISRYNFLVKRVLEENLSEAWEIKSLVNGKKLATVLGRKGGTWMKEALERIVERQIENPEWRGKEVEEWVRDRGAAGEI</sequence>
<dbReference type="Gene3D" id="3.30.460.10">
    <property type="entry name" value="Beta Polymerase, domain 2"/>
    <property type="match status" value="1"/>
</dbReference>
<dbReference type="STRING" id="1051890.A0A3N4M2L3"/>
<dbReference type="InterPro" id="IPR002646">
    <property type="entry name" value="PolA_pol_head_dom"/>
</dbReference>
<feature type="domain" description="Poly A polymerase head" evidence="6">
    <location>
        <begin position="127"/>
        <end position="271"/>
    </location>
</feature>
<protein>
    <recommendedName>
        <fullName evidence="6">Poly A polymerase head domain-containing protein</fullName>
    </recommendedName>
</protein>
<evidence type="ECO:0000313" key="7">
    <source>
        <dbReference type="EMBL" id="RPB29404.1"/>
    </source>
</evidence>
<evidence type="ECO:0000256" key="4">
    <source>
        <dbReference type="RuleBase" id="RU003953"/>
    </source>
</evidence>
<dbReference type="PANTHER" id="PTHR13734">
    <property type="entry name" value="TRNA-NUCLEOTIDYLTRANSFERASE"/>
    <property type="match status" value="1"/>
</dbReference>
<dbReference type="OrthoDB" id="445712at2759"/>
<dbReference type="Pfam" id="PF01743">
    <property type="entry name" value="PolyA_pol"/>
    <property type="match status" value="1"/>
</dbReference>
<dbReference type="InParanoid" id="A0A3N4M2L3"/>
<dbReference type="EMBL" id="ML121527">
    <property type="protein sequence ID" value="RPB29404.1"/>
    <property type="molecule type" value="Genomic_DNA"/>
</dbReference>
<keyword evidence="8" id="KW-1185">Reference proteome</keyword>
<dbReference type="FunCoup" id="A0A3N4M2L3">
    <property type="interactions" value="121"/>
</dbReference>
<dbReference type="CDD" id="cd05398">
    <property type="entry name" value="NT_ClassII-CCAase"/>
    <property type="match status" value="1"/>
</dbReference>
<dbReference type="PANTHER" id="PTHR13734:SF5">
    <property type="entry name" value="CCA TRNA NUCLEOTIDYLTRANSFERASE, MITOCHONDRIAL"/>
    <property type="match status" value="1"/>
</dbReference>
<feature type="compositionally biased region" description="Pro residues" evidence="5">
    <location>
        <begin position="46"/>
        <end position="61"/>
    </location>
</feature>
<dbReference type="FunFam" id="3.30.460.10:FF:000019">
    <property type="entry name" value="tRNA nucleotidyltransferase cca2"/>
    <property type="match status" value="1"/>
</dbReference>
<gene>
    <name evidence="7" type="ORF">L211DRAFT_832106</name>
</gene>
<dbReference type="GO" id="GO:0052927">
    <property type="term" value="F:CC tRNA cytidylyltransferase activity"/>
    <property type="evidence" value="ECO:0007669"/>
    <property type="project" value="TreeGrafter"/>
</dbReference>
<reference evidence="7 8" key="1">
    <citation type="journal article" date="2018" name="Nat. Ecol. Evol.">
        <title>Pezizomycetes genomes reveal the molecular basis of ectomycorrhizal truffle lifestyle.</title>
        <authorList>
            <person name="Murat C."/>
            <person name="Payen T."/>
            <person name="Noel B."/>
            <person name="Kuo A."/>
            <person name="Morin E."/>
            <person name="Chen J."/>
            <person name="Kohler A."/>
            <person name="Krizsan K."/>
            <person name="Balestrini R."/>
            <person name="Da Silva C."/>
            <person name="Montanini B."/>
            <person name="Hainaut M."/>
            <person name="Levati E."/>
            <person name="Barry K.W."/>
            <person name="Belfiori B."/>
            <person name="Cichocki N."/>
            <person name="Clum A."/>
            <person name="Dockter R.B."/>
            <person name="Fauchery L."/>
            <person name="Guy J."/>
            <person name="Iotti M."/>
            <person name="Le Tacon F."/>
            <person name="Lindquist E.A."/>
            <person name="Lipzen A."/>
            <person name="Malagnac F."/>
            <person name="Mello A."/>
            <person name="Molinier V."/>
            <person name="Miyauchi S."/>
            <person name="Poulain J."/>
            <person name="Riccioni C."/>
            <person name="Rubini A."/>
            <person name="Sitrit Y."/>
            <person name="Splivallo R."/>
            <person name="Traeger S."/>
            <person name="Wang M."/>
            <person name="Zifcakova L."/>
            <person name="Wipf D."/>
            <person name="Zambonelli A."/>
            <person name="Paolocci F."/>
            <person name="Nowrousian M."/>
            <person name="Ottonello S."/>
            <person name="Baldrian P."/>
            <person name="Spatafora J.W."/>
            <person name="Henrissat B."/>
            <person name="Nagy L.G."/>
            <person name="Aury J.M."/>
            <person name="Wincker P."/>
            <person name="Grigoriev I.V."/>
            <person name="Bonfante P."/>
            <person name="Martin F.M."/>
        </authorList>
    </citation>
    <scope>NUCLEOTIDE SEQUENCE [LARGE SCALE GENOMIC DNA]</scope>
    <source>
        <strain evidence="7 8">ATCC MYA-4762</strain>
    </source>
</reference>
<keyword evidence="2 4" id="KW-0808">Transferase</keyword>
<dbReference type="GO" id="GO:0005739">
    <property type="term" value="C:mitochondrion"/>
    <property type="evidence" value="ECO:0007669"/>
    <property type="project" value="UniProtKB-ARBA"/>
</dbReference>
<keyword evidence="3 4" id="KW-0694">RNA-binding</keyword>
<evidence type="ECO:0000256" key="5">
    <source>
        <dbReference type="SAM" id="MobiDB-lite"/>
    </source>
</evidence>
<evidence type="ECO:0000256" key="3">
    <source>
        <dbReference type="ARBA" id="ARBA00022884"/>
    </source>
</evidence>
<name>A0A3N4M2L3_9PEZI</name>
<dbReference type="Proteomes" id="UP000267821">
    <property type="component" value="Unassembled WGS sequence"/>
</dbReference>
<dbReference type="Gene3D" id="1.10.3090.10">
    <property type="entry name" value="cca-adding enzyme, domain 2"/>
    <property type="match status" value="1"/>
</dbReference>
<evidence type="ECO:0000256" key="2">
    <source>
        <dbReference type="ARBA" id="ARBA00022679"/>
    </source>
</evidence>
<dbReference type="InterPro" id="IPR043519">
    <property type="entry name" value="NT_sf"/>
</dbReference>
<feature type="region of interest" description="Disordered" evidence="5">
    <location>
        <begin position="40"/>
        <end position="76"/>
    </location>
</feature>
<accession>A0A3N4M2L3</accession>
<organism evidence="7 8">
    <name type="scientific">Terfezia boudieri ATCC MYA-4762</name>
    <dbReference type="NCBI Taxonomy" id="1051890"/>
    <lineage>
        <taxon>Eukaryota</taxon>
        <taxon>Fungi</taxon>
        <taxon>Dikarya</taxon>
        <taxon>Ascomycota</taxon>
        <taxon>Pezizomycotina</taxon>
        <taxon>Pezizomycetes</taxon>
        <taxon>Pezizales</taxon>
        <taxon>Pezizaceae</taxon>
        <taxon>Terfezia</taxon>
    </lineage>
</organism>
<proteinExistence type="inferred from homology"/>
<dbReference type="SUPFAM" id="SSF81891">
    <property type="entry name" value="Poly A polymerase C-terminal region-like"/>
    <property type="match status" value="1"/>
</dbReference>
<dbReference type="SUPFAM" id="SSF81301">
    <property type="entry name" value="Nucleotidyltransferase"/>
    <property type="match status" value="1"/>
</dbReference>
<comment type="similarity">
    <text evidence="1 4">Belongs to the tRNA nucleotidyltransferase/poly(A) polymerase family.</text>
</comment>